<dbReference type="Proteomes" id="UP000324897">
    <property type="component" value="Chromosome 3"/>
</dbReference>
<evidence type="ECO:0000313" key="3">
    <source>
        <dbReference type="Proteomes" id="UP000324897"/>
    </source>
</evidence>
<name>A0A5J9TLL7_9POAL</name>
<organism evidence="2 3">
    <name type="scientific">Eragrostis curvula</name>
    <name type="common">weeping love grass</name>
    <dbReference type="NCBI Taxonomy" id="38414"/>
    <lineage>
        <taxon>Eukaryota</taxon>
        <taxon>Viridiplantae</taxon>
        <taxon>Streptophyta</taxon>
        <taxon>Embryophyta</taxon>
        <taxon>Tracheophyta</taxon>
        <taxon>Spermatophyta</taxon>
        <taxon>Magnoliopsida</taxon>
        <taxon>Liliopsida</taxon>
        <taxon>Poales</taxon>
        <taxon>Poaceae</taxon>
        <taxon>PACMAD clade</taxon>
        <taxon>Chloridoideae</taxon>
        <taxon>Eragrostideae</taxon>
        <taxon>Eragrostidinae</taxon>
        <taxon>Eragrostis</taxon>
    </lineage>
</organism>
<keyword evidence="1" id="KW-0732">Signal</keyword>
<proteinExistence type="predicted"/>
<gene>
    <name evidence="2" type="ORF">EJB05_45434</name>
</gene>
<dbReference type="AlphaFoldDB" id="A0A5J9TLL7"/>
<dbReference type="EMBL" id="RWGY01000039">
    <property type="protein sequence ID" value="TVU11828.1"/>
    <property type="molecule type" value="Genomic_DNA"/>
</dbReference>
<sequence length="86" mass="8350">MATTRRAGLALQVIVAVLLLSAVLGAAARPLDGDDGWAVVGAAGGPLPGGGGVTSIVDALRRLYLQQLGGPGASCSTNSPNNGCPP</sequence>
<evidence type="ECO:0000313" key="2">
    <source>
        <dbReference type="EMBL" id="TVU11828.1"/>
    </source>
</evidence>
<dbReference type="PANTHER" id="PTHR35547:SF2">
    <property type="entry name" value="OS06G0249350 PROTEIN"/>
    <property type="match status" value="1"/>
</dbReference>
<comment type="caution">
    <text evidence="2">The sequence shown here is derived from an EMBL/GenBank/DDBJ whole genome shotgun (WGS) entry which is preliminary data.</text>
</comment>
<feature type="chain" id="PRO_5023847346" evidence="1">
    <location>
        <begin position="29"/>
        <end position="86"/>
    </location>
</feature>
<protein>
    <submittedName>
        <fullName evidence="2">Uncharacterized protein</fullName>
    </submittedName>
</protein>
<dbReference type="OrthoDB" id="693854at2759"/>
<reference evidence="2 3" key="1">
    <citation type="journal article" date="2019" name="Sci. Rep.">
        <title>A high-quality genome of Eragrostis curvula grass provides insights into Poaceae evolution and supports new strategies to enhance forage quality.</title>
        <authorList>
            <person name="Carballo J."/>
            <person name="Santos B.A.C.M."/>
            <person name="Zappacosta D."/>
            <person name="Garbus I."/>
            <person name="Selva J.P."/>
            <person name="Gallo C.A."/>
            <person name="Diaz A."/>
            <person name="Albertini E."/>
            <person name="Caccamo M."/>
            <person name="Echenique V."/>
        </authorList>
    </citation>
    <scope>NUCLEOTIDE SEQUENCE [LARGE SCALE GENOMIC DNA]</scope>
    <source>
        <strain evidence="3">cv. Victoria</strain>
        <tissue evidence="2">Leaf</tissue>
    </source>
</reference>
<dbReference type="PANTHER" id="PTHR35547">
    <property type="entry name" value="OS06G0249350 PROTEIN-RELATED"/>
    <property type="match status" value="1"/>
</dbReference>
<feature type="signal peptide" evidence="1">
    <location>
        <begin position="1"/>
        <end position="28"/>
    </location>
</feature>
<accession>A0A5J9TLL7</accession>
<keyword evidence="3" id="KW-1185">Reference proteome</keyword>
<evidence type="ECO:0000256" key="1">
    <source>
        <dbReference type="SAM" id="SignalP"/>
    </source>
</evidence>
<dbReference type="Gramene" id="TVU11828">
    <property type="protein sequence ID" value="TVU11828"/>
    <property type="gene ID" value="EJB05_45434"/>
</dbReference>
<feature type="non-terminal residue" evidence="2">
    <location>
        <position position="1"/>
    </location>
</feature>